<dbReference type="GO" id="GO:0015074">
    <property type="term" value="P:DNA integration"/>
    <property type="evidence" value="ECO:0007669"/>
    <property type="project" value="InterPro"/>
</dbReference>
<dbReference type="SUPFAM" id="SSF56349">
    <property type="entry name" value="DNA breaking-rejoining enzymes"/>
    <property type="match status" value="1"/>
</dbReference>
<evidence type="ECO:0000313" key="7">
    <source>
        <dbReference type="EMBL" id="BBH17189.1"/>
    </source>
</evidence>
<dbReference type="PANTHER" id="PTHR30349:SF41">
    <property type="entry name" value="INTEGRASE_RECOMBINASE PROTEIN MJ0367-RELATED"/>
    <property type="match status" value="1"/>
</dbReference>
<evidence type="ECO:0000256" key="4">
    <source>
        <dbReference type="PROSITE-ProRule" id="PRU01248"/>
    </source>
</evidence>
<dbReference type="KEGG" id="nbe:Back2_14760"/>
<evidence type="ECO:0000256" key="2">
    <source>
        <dbReference type="ARBA" id="ARBA00023125"/>
    </source>
</evidence>
<accession>A0A3G9J2G4</accession>
<dbReference type="InterPro" id="IPR050090">
    <property type="entry name" value="Tyrosine_recombinase_XerCD"/>
</dbReference>
<dbReference type="RefSeq" id="WP_125568170.1">
    <property type="nucleotide sequence ID" value="NZ_AP019307.1"/>
</dbReference>
<keyword evidence="2 4" id="KW-0238">DNA-binding</keyword>
<dbReference type="PROSITE" id="PS51898">
    <property type="entry name" value="TYR_RECOMBINASE"/>
    <property type="match status" value="1"/>
</dbReference>
<dbReference type="Gene3D" id="1.10.150.130">
    <property type="match status" value="1"/>
</dbReference>
<dbReference type="GO" id="GO:0003677">
    <property type="term" value="F:DNA binding"/>
    <property type="evidence" value="ECO:0007669"/>
    <property type="project" value="UniProtKB-UniRule"/>
</dbReference>
<evidence type="ECO:0000259" key="5">
    <source>
        <dbReference type="PROSITE" id="PS51898"/>
    </source>
</evidence>
<evidence type="ECO:0000256" key="1">
    <source>
        <dbReference type="ARBA" id="ARBA00008857"/>
    </source>
</evidence>
<dbReference type="InterPro" id="IPR011010">
    <property type="entry name" value="DNA_brk_join_enz"/>
</dbReference>
<evidence type="ECO:0000259" key="6">
    <source>
        <dbReference type="PROSITE" id="PS51900"/>
    </source>
</evidence>
<dbReference type="EMBL" id="AP019307">
    <property type="protein sequence ID" value="BBH17189.1"/>
    <property type="molecule type" value="Genomic_DNA"/>
</dbReference>
<keyword evidence="8" id="KW-1185">Reference proteome</keyword>
<protein>
    <submittedName>
        <fullName evidence="7">Site-specific integrase</fullName>
    </submittedName>
</protein>
<sequence>MTRVLTPKAHEPIRLVEAVSGPRYRVVIDTAPKGVPRKQVSRNFTSLPEARAFVRKTREELANGSFTKPAKTTVNELCEEWVQSRRDVRAKTARGYRDALGPVRARLGNRPAQSLQPKDVEDLVDWLGSAGRDGQPYAQRTIALTLGTLKQVLNYGVRTGTLRSNAADGVKPPRRTKRDQKRIVPWDRDELMAFRAAADDDEYAAAWRLTLCGLRRSEILGLSWDDIDLDVGTVHVGWSRVVVASGETARDDTKSAASERTVYVDELHPGTSRLLRGLRRQQREDALEFRGTYANDSRLAVVDRLGKAMYPDVYSARFRALCEKADVPRIGIHTVRHSVARIMHLAGVAPADAAALLGHTLAVHLNVYVTRTERGAQAAGAALGAALSAAN</sequence>
<feature type="domain" description="Tyr recombinase" evidence="5">
    <location>
        <begin position="181"/>
        <end position="383"/>
    </location>
</feature>
<dbReference type="PROSITE" id="PS51900">
    <property type="entry name" value="CB"/>
    <property type="match status" value="1"/>
</dbReference>
<dbReference type="PANTHER" id="PTHR30349">
    <property type="entry name" value="PHAGE INTEGRASE-RELATED"/>
    <property type="match status" value="1"/>
</dbReference>
<dbReference type="GO" id="GO:0006310">
    <property type="term" value="P:DNA recombination"/>
    <property type="evidence" value="ECO:0007669"/>
    <property type="project" value="UniProtKB-KW"/>
</dbReference>
<dbReference type="Proteomes" id="UP000271573">
    <property type="component" value="Chromosome"/>
</dbReference>
<gene>
    <name evidence="7" type="ORF">Back2_14760</name>
</gene>
<reference evidence="7 8" key="1">
    <citation type="submission" date="2018-11" db="EMBL/GenBank/DDBJ databases">
        <title>Complete genome sequence of Nocardioides baekrokdamisoli strain KCTC 39748.</title>
        <authorList>
            <person name="Kang S.W."/>
            <person name="Lee K.C."/>
            <person name="Kim K.K."/>
            <person name="Kim J.S."/>
            <person name="Kim D.S."/>
            <person name="Ko S.H."/>
            <person name="Yang S.H."/>
            <person name="Shin Y.K."/>
            <person name="Lee J.S."/>
        </authorList>
    </citation>
    <scope>NUCLEOTIDE SEQUENCE [LARGE SCALE GENOMIC DNA]</scope>
    <source>
        <strain evidence="7 8">KCTC 39748</strain>
    </source>
</reference>
<comment type="similarity">
    <text evidence="1">Belongs to the 'phage' integrase family.</text>
</comment>
<dbReference type="Pfam" id="PF00589">
    <property type="entry name" value="Phage_integrase"/>
    <property type="match status" value="1"/>
</dbReference>
<dbReference type="InterPro" id="IPR013762">
    <property type="entry name" value="Integrase-like_cat_sf"/>
</dbReference>
<dbReference type="Gene3D" id="1.10.443.10">
    <property type="entry name" value="Intergrase catalytic core"/>
    <property type="match status" value="1"/>
</dbReference>
<keyword evidence="3" id="KW-0233">DNA recombination</keyword>
<dbReference type="InterPro" id="IPR044068">
    <property type="entry name" value="CB"/>
</dbReference>
<dbReference type="InterPro" id="IPR002104">
    <property type="entry name" value="Integrase_catalytic"/>
</dbReference>
<organism evidence="7 8">
    <name type="scientific">Nocardioides baekrokdamisoli</name>
    <dbReference type="NCBI Taxonomy" id="1804624"/>
    <lineage>
        <taxon>Bacteria</taxon>
        <taxon>Bacillati</taxon>
        <taxon>Actinomycetota</taxon>
        <taxon>Actinomycetes</taxon>
        <taxon>Propionibacteriales</taxon>
        <taxon>Nocardioidaceae</taxon>
        <taxon>Nocardioides</taxon>
    </lineage>
</organism>
<dbReference type="InterPro" id="IPR010998">
    <property type="entry name" value="Integrase_recombinase_N"/>
</dbReference>
<dbReference type="OrthoDB" id="148546at2"/>
<name>A0A3G9J2G4_9ACTN</name>
<feature type="domain" description="Core-binding (CB)" evidence="6">
    <location>
        <begin position="72"/>
        <end position="157"/>
    </location>
</feature>
<evidence type="ECO:0000256" key="3">
    <source>
        <dbReference type="ARBA" id="ARBA00023172"/>
    </source>
</evidence>
<proteinExistence type="inferred from homology"/>
<evidence type="ECO:0000313" key="8">
    <source>
        <dbReference type="Proteomes" id="UP000271573"/>
    </source>
</evidence>
<dbReference type="AlphaFoldDB" id="A0A3G9J2G4"/>